<dbReference type="GO" id="GO:0006432">
    <property type="term" value="P:phenylalanyl-tRNA aminoacylation"/>
    <property type="evidence" value="ECO:0007669"/>
    <property type="project" value="UniProtKB-UniRule"/>
</dbReference>
<dbReference type="STRING" id="1408416.GCA_000702765_00302"/>
<dbReference type="Proteomes" id="UP000290909">
    <property type="component" value="Chromosome"/>
</dbReference>
<comment type="subunit">
    <text evidence="3 13">Tetramer of two alpha and two beta subunits.</text>
</comment>
<organism evidence="15 16">
    <name type="scientific">Acholeplasma hippikon</name>
    <dbReference type="NCBI Taxonomy" id="264636"/>
    <lineage>
        <taxon>Bacteria</taxon>
        <taxon>Bacillati</taxon>
        <taxon>Mycoplasmatota</taxon>
        <taxon>Mollicutes</taxon>
        <taxon>Acholeplasmatales</taxon>
        <taxon>Acholeplasmataceae</taxon>
        <taxon>Acholeplasma</taxon>
    </lineage>
</organism>
<evidence type="ECO:0000256" key="5">
    <source>
        <dbReference type="ARBA" id="ARBA00022598"/>
    </source>
</evidence>
<dbReference type="InterPro" id="IPR010978">
    <property type="entry name" value="tRNA-bd_arm"/>
</dbReference>
<evidence type="ECO:0000256" key="11">
    <source>
        <dbReference type="ARBA" id="ARBA00023146"/>
    </source>
</evidence>
<proteinExistence type="inferred from homology"/>
<dbReference type="GO" id="GO:0004826">
    <property type="term" value="F:phenylalanine-tRNA ligase activity"/>
    <property type="evidence" value="ECO:0007669"/>
    <property type="project" value="UniProtKB-UniRule"/>
</dbReference>
<keyword evidence="6 13" id="KW-0479">Metal-binding</keyword>
<evidence type="ECO:0000256" key="4">
    <source>
        <dbReference type="ARBA" id="ARBA00022490"/>
    </source>
</evidence>
<dbReference type="SUPFAM" id="SSF55681">
    <property type="entry name" value="Class II aaRS and biotin synthetases"/>
    <property type="match status" value="1"/>
</dbReference>
<dbReference type="InterPro" id="IPR004529">
    <property type="entry name" value="Phe-tRNA-synth_IIc_asu"/>
</dbReference>
<sequence length="337" mass="38512">MKEKIELIVSELKAKIQEGNLTLELLEQLRVEFLGKSGKLTQLMPLIKTLPADEKPSFGKWINDAKVEMESLIQTEKNELLKKELELQLSKESIDVSAPGYEFKTGTLHPLSLIVEDLEDYFIGQGFNVAEGPELEQDLYNFEMMNLGVGHPAREMHDSFYITETELMRTHTSPVQARYMLKSEGKPIAIISPGKTYRRDPDDATHSHQFMQCEGLVIGKDINFAHLKETLLQMARHLFGPDREIRLRPSYFPFTEPSVEVDVMFTKKDGSKRWIEVLGAGMVHPEVLRMGGYDAKEVSGFAFGIGVERIAMLKYNIDDIRNFYTNDLRFLSQFKGE</sequence>
<evidence type="ECO:0000256" key="2">
    <source>
        <dbReference type="ARBA" id="ARBA00010207"/>
    </source>
</evidence>
<name>A0A449BK67_9MOLU</name>
<dbReference type="PANTHER" id="PTHR11538:SF41">
    <property type="entry name" value="PHENYLALANINE--TRNA LIGASE, MITOCHONDRIAL"/>
    <property type="match status" value="1"/>
</dbReference>
<dbReference type="FunFam" id="3.30.930.10:FF:000003">
    <property type="entry name" value="Phenylalanine--tRNA ligase alpha subunit"/>
    <property type="match status" value="1"/>
</dbReference>
<keyword evidence="8 13" id="KW-0067">ATP-binding</keyword>
<feature type="domain" description="Aminoacyl-transfer RNA synthetases class-II family profile" evidence="14">
    <location>
        <begin position="114"/>
        <end position="313"/>
    </location>
</feature>
<gene>
    <name evidence="13 15" type="primary">pheS</name>
    <name evidence="15" type="ORF">NCTC10172_00864</name>
</gene>
<dbReference type="EMBL" id="LR215050">
    <property type="protein sequence ID" value="VEU82839.1"/>
    <property type="molecule type" value="Genomic_DNA"/>
</dbReference>
<comment type="subcellular location">
    <subcellularLocation>
        <location evidence="1 13">Cytoplasm</location>
    </subcellularLocation>
</comment>
<dbReference type="EC" id="6.1.1.20" evidence="13"/>
<keyword evidence="11 13" id="KW-0030">Aminoacyl-tRNA synthetase</keyword>
<dbReference type="GO" id="GO:0000287">
    <property type="term" value="F:magnesium ion binding"/>
    <property type="evidence" value="ECO:0007669"/>
    <property type="project" value="UniProtKB-UniRule"/>
</dbReference>
<dbReference type="InterPro" id="IPR022911">
    <property type="entry name" value="Phe_tRNA_ligase_alpha1_bac"/>
</dbReference>
<reference evidence="15 16" key="1">
    <citation type="submission" date="2019-01" db="EMBL/GenBank/DDBJ databases">
        <authorList>
            <consortium name="Pathogen Informatics"/>
        </authorList>
    </citation>
    <scope>NUCLEOTIDE SEQUENCE [LARGE SCALE GENOMIC DNA]</scope>
    <source>
        <strain evidence="15 16">NCTC10172</strain>
    </source>
</reference>
<protein>
    <recommendedName>
        <fullName evidence="13">Phenylalanine--tRNA ligase alpha subunit</fullName>
        <ecNumber evidence="13">6.1.1.20</ecNumber>
    </recommendedName>
    <alternativeName>
        <fullName evidence="13">Phenylalanyl-tRNA synthetase alpha subunit</fullName>
        <shortName evidence="13">PheRS</shortName>
    </alternativeName>
</protein>
<dbReference type="PANTHER" id="PTHR11538">
    <property type="entry name" value="PHENYLALANYL-TRNA SYNTHETASE"/>
    <property type="match status" value="1"/>
</dbReference>
<dbReference type="InterPro" id="IPR004188">
    <property type="entry name" value="Phe-tRNA_ligase_II_N"/>
</dbReference>
<evidence type="ECO:0000259" key="14">
    <source>
        <dbReference type="PROSITE" id="PS50862"/>
    </source>
</evidence>
<dbReference type="RefSeq" id="WP_035368476.1">
    <property type="nucleotide sequence ID" value="NZ_LR215050.1"/>
</dbReference>
<keyword evidence="7 13" id="KW-0547">Nucleotide-binding</keyword>
<dbReference type="Pfam" id="PF01409">
    <property type="entry name" value="tRNA-synt_2d"/>
    <property type="match status" value="1"/>
</dbReference>
<dbReference type="InterPro" id="IPR002319">
    <property type="entry name" value="Phenylalanyl-tRNA_Synthase"/>
</dbReference>
<evidence type="ECO:0000256" key="12">
    <source>
        <dbReference type="ARBA" id="ARBA00049255"/>
    </source>
</evidence>
<dbReference type="KEGG" id="ahk:NCTC10172_00864"/>
<keyword evidence="10 13" id="KW-0648">Protein biosynthesis</keyword>
<dbReference type="CDD" id="cd00496">
    <property type="entry name" value="PheRS_alpha_core"/>
    <property type="match status" value="1"/>
</dbReference>
<keyword evidence="16" id="KW-1185">Reference proteome</keyword>
<comment type="similarity">
    <text evidence="2 13">Belongs to the class-II aminoacyl-tRNA synthetase family. Phe-tRNA synthetase alpha subunit type 1 subfamily.</text>
</comment>
<evidence type="ECO:0000256" key="8">
    <source>
        <dbReference type="ARBA" id="ARBA00022840"/>
    </source>
</evidence>
<comment type="catalytic activity">
    <reaction evidence="12 13">
        <text>tRNA(Phe) + L-phenylalanine + ATP = L-phenylalanyl-tRNA(Phe) + AMP + diphosphate + H(+)</text>
        <dbReference type="Rhea" id="RHEA:19413"/>
        <dbReference type="Rhea" id="RHEA-COMP:9668"/>
        <dbReference type="Rhea" id="RHEA-COMP:9699"/>
        <dbReference type="ChEBI" id="CHEBI:15378"/>
        <dbReference type="ChEBI" id="CHEBI:30616"/>
        <dbReference type="ChEBI" id="CHEBI:33019"/>
        <dbReference type="ChEBI" id="CHEBI:58095"/>
        <dbReference type="ChEBI" id="CHEBI:78442"/>
        <dbReference type="ChEBI" id="CHEBI:78531"/>
        <dbReference type="ChEBI" id="CHEBI:456215"/>
        <dbReference type="EC" id="6.1.1.20"/>
    </reaction>
</comment>
<keyword evidence="4 13" id="KW-0963">Cytoplasm</keyword>
<evidence type="ECO:0000256" key="3">
    <source>
        <dbReference type="ARBA" id="ARBA00011209"/>
    </source>
</evidence>
<dbReference type="PROSITE" id="PS50862">
    <property type="entry name" value="AA_TRNA_LIGASE_II"/>
    <property type="match status" value="1"/>
</dbReference>
<comment type="cofactor">
    <cofactor evidence="13">
        <name>Mg(2+)</name>
        <dbReference type="ChEBI" id="CHEBI:18420"/>
    </cofactor>
    <text evidence="13">Binds 2 magnesium ions per tetramer.</text>
</comment>
<evidence type="ECO:0000256" key="9">
    <source>
        <dbReference type="ARBA" id="ARBA00022842"/>
    </source>
</evidence>
<evidence type="ECO:0000313" key="15">
    <source>
        <dbReference type="EMBL" id="VEU82839.1"/>
    </source>
</evidence>
<dbReference type="AlphaFoldDB" id="A0A449BK67"/>
<dbReference type="Pfam" id="PF02912">
    <property type="entry name" value="Phe_tRNA-synt_N"/>
    <property type="match status" value="1"/>
</dbReference>
<dbReference type="NCBIfam" id="TIGR00468">
    <property type="entry name" value="pheS"/>
    <property type="match status" value="1"/>
</dbReference>
<evidence type="ECO:0000256" key="6">
    <source>
        <dbReference type="ARBA" id="ARBA00022723"/>
    </source>
</evidence>
<dbReference type="InterPro" id="IPR006195">
    <property type="entry name" value="aa-tRNA-synth_II"/>
</dbReference>
<accession>A0A449BK67</accession>
<dbReference type="GO" id="GO:0000049">
    <property type="term" value="F:tRNA binding"/>
    <property type="evidence" value="ECO:0007669"/>
    <property type="project" value="InterPro"/>
</dbReference>
<dbReference type="GO" id="GO:0005524">
    <property type="term" value="F:ATP binding"/>
    <property type="evidence" value="ECO:0007669"/>
    <property type="project" value="UniProtKB-UniRule"/>
</dbReference>
<dbReference type="InterPro" id="IPR045864">
    <property type="entry name" value="aa-tRNA-synth_II/BPL/LPL"/>
</dbReference>
<dbReference type="HAMAP" id="MF_00281">
    <property type="entry name" value="Phe_tRNA_synth_alpha1"/>
    <property type="match status" value="1"/>
</dbReference>
<evidence type="ECO:0000256" key="1">
    <source>
        <dbReference type="ARBA" id="ARBA00004496"/>
    </source>
</evidence>
<dbReference type="GO" id="GO:0005737">
    <property type="term" value="C:cytoplasm"/>
    <property type="evidence" value="ECO:0007669"/>
    <property type="project" value="UniProtKB-SubCell"/>
</dbReference>
<evidence type="ECO:0000256" key="13">
    <source>
        <dbReference type="HAMAP-Rule" id="MF_00281"/>
    </source>
</evidence>
<evidence type="ECO:0000313" key="16">
    <source>
        <dbReference type="Proteomes" id="UP000290909"/>
    </source>
</evidence>
<keyword evidence="9 13" id="KW-0460">Magnesium</keyword>
<dbReference type="SUPFAM" id="SSF46589">
    <property type="entry name" value="tRNA-binding arm"/>
    <property type="match status" value="1"/>
</dbReference>
<dbReference type="Gene3D" id="3.30.930.10">
    <property type="entry name" value="Bira Bifunctional Protein, Domain 2"/>
    <property type="match status" value="1"/>
</dbReference>
<evidence type="ECO:0000256" key="7">
    <source>
        <dbReference type="ARBA" id="ARBA00022741"/>
    </source>
</evidence>
<evidence type="ECO:0000256" key="10">
    <source>
        <dbReference type="ARBA" id="ARBA00022917"/>
    </source>
</evidence>
<feature type="binding site" evidence="13">
    <location>
        <position position="256"/>
    </location>
    <ligand>
        <name>Mg(2+)</name>
        <dbReference type="ChEBI" id="CHEBI:18420"/>
        <note>shared with beta subunit</note>
    </ligand>
</feature>
<keyword evidence="5 13" id="KW-0436">Ligase</keyword>